<reference evidence="2 3" key="1">
    <citation type="submission" date="2017-10" db="EMBL/GenBank/DDBJ databases">
        <title>Sequencing the genomes of 1000 actinobacteria strains.</title>
        <authorList>
            <person name="Klenk H.-P."/>
        </authorList>
    </citation>
    <scope>NUCLEOTIDE SEQUENCE [LARGE SCALE GENOMIC DNA]</scope>
    <source>
        <strain evidence="2 3">DSM 15597</strain>
    </source>
</reference>
<keyword evidence="3" id="KW-1185">Reference proteome</keyword>
<sequence length="143" mass="15277">MSRFRRWLISYVVALVVFTLVDGVWIGLVASGVYRAELGSLLAASFQPVAAIVFYLGYVAGLVHFGVQPLAGDVPLGRRVLAGALFGLFTYGTWGLTALTVLNGFSAFVAVTDIAWGTALGALVTWLSTLLLRRFGVLRANPV</sequence>
<proteinExistence type="predicted"/>
<feature type="transmembrane region" description="Helical" evidence="1">
    <location>
        <begin position="46"/>
        <end position="67"/>
    </location>
</feature>
<feature type="transmembrane region" description="Helical" evidence="1">
    <location>
        <begin position="7"/>
        <end position="34"/>
    </location>
</feature>
<dbReference type="InterPro" id="IPR018687">
    <property type="entry name" value="DUF2177_membr"/>
</dbReference>
<gene>
    <name evidence="2" type="ORF">ATK74_2752</name>
</gene>
<dbReference type="Proteomes" id="UP000226079">
    <property type="component" value="Unassembled WGS sequence"/>
</dbReference>
<name>A0A2A9CX10_9ACTN</name>
<dbReference type="Pfam" id="PF09945">
    <property type="entry name" value="DUF2177"/>
    <property type="match status" value="1"/>
</dbReference>
<keyword evidence="1" id="KW-1133">Transmembrane helix</keyword>
<keyword evidence="1" id="KW-0812">Transmembrane</keyword>
<organism evidence="2 3">
    <name type="scientific">Propionicimonas paludicola</name>
    <dbReference type="NCBI Taxonomy" id="185243"/>
    <lineage>
        <taxon>Bacteria</taxon>
        <taxon>Bacillati</taxon>
        <taxon>Actinomycetota</taxon>
        <taxon>Actinomycetes</taxon>
        <taxon>Propionibacteriales</taxon>
        <taxon>Nocardioidaceae</taxon>
        <taxon>Propionicimonas</taxon>
    </lineage>
</organism>
<evidence type="ECO:0000313" key="2">
    <source>
        <dbReference type="EMBL" id="PFG18170.1"/>
    </source>
</evidence>
<dbReference type="RefSeq" id="WP_098461541.1">
    <property type="nucleotide sequence ID" value="NZ_PDJC01000001.1"/>
</dbReference>
<evidence type="ECO:0000256" key="1">
    <source>
        <dbReference type="SAM" id="Phobius"/>
    </source>
</evidence>
<accession>A0A2A9CX10</accession>
<feature type="transmembrane region" description="Helical" evidence="1">
    <location>
        <begin position="114"/>
        <end position="132"/>
    </location>
</feature>
<evidence type="ECO:0000313" key="3">
    <source>
        <dbReference type="Proteomes" id="UP000226079"/>
    </source>
</evidence>
<dbReference type="EMBL" id="PDJC01000001">
    <property type="protein sequence ID" value="PFG18170.1"/>
    <property type="molecule type" value="Genomic_DNA"/>
</dbReference>
<comment type="caution">
    <text evidence="2">The sequence shown here is derived from an EMBL/GenBank/DDBJ whole genome shotgun (WGS) entry which is preliminary data.</text>
</comment>
<dbReference type="OrthoDB" id="166547at2"/>
<dbReference type="AlphaFoldDB" id="A0A2A9CX10"/>
<feature type="transmembrane region" description="Helical" evidence="1">
    <location>
        <begin position="79"/>
        <end position="102"/>
    </location>
</feature>
<protein>
    <submittedName>
        <fullName evidence="2">Putative membrane protein</fullName>
    </submittedName>
</protein>
<keyword evidence="1" id="KW-0472">Membrane</keyword>